<feature type="region of interest" description="Disordered" evidence="1">
    <location>
        <begin position="230"/>
        <end position="251"/>
    </location>
</feature>
<sequence length="251" mass="27840">MSKLKVNLPDKIFGMDTNLLVVWVAPILVVTALLLTFFGVIFPKISEIEKIVGQVKDVKKSTAEVMNKRMYFLSVDQDELNSNASLLSSGVMPQKNSYLLVKIIQKVAESAGFQVSDFSVSMGDVKKQDIKQVAVDYEKVPVQLTLSGDRGKYLELIRGLERNLPVLSIDSFDLKINGQVAIIEVAVSAYFQPISTKIKIESLSLAEMTLKNEETALLSKIKEYKAFEAESPGGVGGQYKSYERSDPFFTP</sequence>
<dbReference type="AlphaFoldDB" id="A0A2M7ARM9"/>
<name>A0A2M7ARM9_9BACT</name>
<evidence type="ECO:0000313" key="3">
    <source>
        <dbReference type="EMBL" id="PIU73272.1"/>
    </source>
</evidence>
<dbReference type="Proteomes" id="UP000231407">
    <property type="component" value="Unassembled WGS sequence"/>
</dbReference>
<organism evidence="3 4">
    <name type="scientific">Candidatus Shapirobacteria bacterium CG06_land_8_20_14_3_00_40_12</name>
    <dbReference type="NCBI Taxonomy" id="1974881"/>
    <lineage>
        <taxon>Bacteria</taxon>
        <taxon>Candidatus Shapironibacteriota</taxon>
    </lineage>
</organism>
<proteinExistence type="predicted"/>
<evidence type="ECO:0000256" key="1">
    <source>
        <dbReference type="SAM" id="MobiDB-lite"/>
    </source>
</evidence>
<protein>
    <submittedName>
        <fullName evidence="3">Uncharacterized protein</fullName>
    </submittedName>
</protein>
<evidence type="ECO:0000256" key="2">
    <source>
        <dbReference type="SAM" id="Phobius"/>
    </source>
</evidence>
<keyword evidence="2" id="KW-0472">Membrane</keyword>
<evidence type="ECO:0000313" key="4">
    <source>
        <dbReference type="Proteomes" id="UP000231407"/>
    </source>
</evidence>
<gene>
    <name evidence="3" type="ORF">COS78_03150</name>
</gene>
<dbReference type="EMBL" id="PEWA01000043">
    <property type="protein sequence ID" value="PIU73272.1"/>
    <property type="molecule type" value="Genomic_DNA"/>
</dbReference>
<reference evidence="4" key="1">
    <citation type="submission" date="2017-09" db="EMBL/GenBank/DDBJ databases">
        <title>Depth-based differentiation of microbial function through sediment-hosted aquifers and enrichment of novel symbionts in the deep terrestrial subsurface.</title>
        <authorList>
            <person name="Probst A.J."/>
            <person name="Ladd B."/>
            <person name="Jarett J.K."/>
            <person name="Geller-Mcgrath D.E."/>
            <person name="Sieber C.M.K."/>
            <person name="Emerson J.B."/>
            <person name="Anantharaman K."/>
            <person name="Thomas B.C."/>
            <person name="Malmstrom R."/>
            <person name="Stieglmeier M."/>
            <person name="Klingl A."/>
            <person name="Woyke T."/>
            <person name="Ryan C.M."/>
            <person name="Banfield J.F."/>
        </authorList>
    </citation>
    <scope>NUCLEOTIDE SEQUENCE [LARGE SCALE GENOMIC DNA]</scope>
</reference>
<keyword evidence="2" id="KW-0812">Transmembrane</keyword>
<comment type="caution">
    <text evidence="3">The sequence shown here is derived from an EMBL/GenBank/DDBJ whole genome shotgun (WGS) entry which is preliminary data.</text>
</comment>
<accession>A0A2M7ARM9</accession>
<feature type="transmembrane region" description="Helical" evidence="2">
    <location>
        <begin position="20"/>
        <end position="42"/>
    </location>
</feature>
<keyword evidence="2" id="KW-1133">Transmembrane helix</keyword>
<feature type="compositionally biased region" description="Basic and acidic residues" evidence="1">
    <location>
        <begin position="241"/>
        <end position="251"/>
    </location>
</feature>